<accession>A0AA43QLY8</accession>
<evidence type="ECO:0000313" key="5">
    <source>
        <dbReference type="Proteomes" id="UP001161017"/>
    </source>
</evidence>
<dbReference type="Gene3D" id="3.90.1300.10">
    <property type="entry name" value="Amidase signature (AS) domain"/>
    <property type="match status" value="1"/>
</dbReference>
<dbReference type="AlphaFoldDB" id="A0AA43QLY8"/>
<name>A0AA43QLY8_9LECA</name>
<dbReference type="InterPro" id="IPR023631">
    <property type="entry name" value="Amidase_dom"/>
</dbReference>
<proteinExistence type="inferred from homology"/>
<feature type="domain" description="Amidase" evidence="3">
    <location>
        <begin position="2"/>
        <end position="277"/>
    </location>
</feature>
<dbReference type="InterPro" id="IPR036928">
    <property type="entry name" value="AS_sf"/>
</dbReference>
<dbReference type="PANTHER" id="PTHR46072">
    <property type="entry name" value="AMIDASE-RELATED-RELATED"/>
    <property type="match status" value="1"/>
</dbReference>
<gene>
    <name evidence="4" type="ORF">OHK93_006001</name>
</gene>
<dbReference type="Proteomes" id="UP001161017">
    <property type="component" value="Unassembled WGS sequence"/>
</dbReference>
<evidence type="ECO:0000256" key="2">
    <source>
        <dbReference type="ARBA" id="ARBA00022801"/>
    </source>
</evidence>
<dbReference type="EMBL" id="JAPUFD010000004">
    <property type="protein sequence ID" value="MDI1486740.1"/>
    <property type="molecule type" value="Genomic_DNA"/>
</dbReference>
<dbReference type="PANTHER" id="PTHR46072:SF4">
    <property type="entry name" value="AMIDASE C550.07-RELATED"/>
    <property type="match status" value="1"/>
</dbReference>
<reference evidence="4" key="1">
    <citation type="journal article" date="2023" name="Genome Biol. Evol.">
        <title>First Whole Genome Sequence and Flow Cytometry Genome Size Data for the Lichen-Forming Fungus Ramalina farinacea (Ascomycota).</title>
        <authorList>
            <person name="Llewellyn T."/>
            <person name="Mian S."/>
            <person name="Hill R."/>
            <person name="Leitch I.J."/>
            <person name="Gaya E."/>
        </authorList>
    </citation>
    <scope>NUCLEOTIDE SEQUENCE</scope>
    <source>
        <strain evidence="4">LIQ254RAFAR</strain>
    </source>
</reference>
<comment type="similarity">
    <text evidence="1">Belongs to the amidase family.</text>
</comment>
<organism evidence="4 5">
    <name type="scientific">Ramalina farinacea</name>
    <dbReference type="NCBI Taxonomy" id="258253"/>
    <lineage>
        <taxon>Eukaryota</taxon>
        <taxon>Fungi</taxon>
        <taxon>Dikarya</taxon>
        <taxon>Ascomycota</taxon>
        <taxon>Pezizomycotina</taxon>
        <taxon>Lecanoromycetes</taxon>
        <taxon>OSLEUM clade</taxon>
        <taxon>Lecanoromycetidae</taxon>
        <taxon>Lecanorales</taxon>
        <taxon>Lecanorineae</taxon>
        <taxon>Ramalinaceae</taxon>
        <taxon>Ramalina</taxon>
    </lineage>
</organism>
<sequence length="296" mass="33852">MAVVGPLSTSIEGVKIFMKTVIDSKPWIEDPTLVPLPWRTGEFSQRVNGSRRLKIGVMESDGIVTPHPPIQRAMRAIVSQLKKIEDIEILDWKPYRHDLASELISSLYYPDAGKETAEIINSSGEPWRPLSKLFLPTENKYIKERTPGEMYELRDRMEKYKLEYAEKWNSTASHRTSDGHSEGAVDVILCPVGPGVAPPLDCSRYWGYTSQWNLLDYPALVFPVSKADPDVDAQERDYVPTNEHDNDNYNLYEDPEQFRGAPVSLQLVGRRYEDEKVIEIMEYLQDRLELPFASST</sequence>
<dbReference type="Pfam" id="PF01425">
    <property type="entry name" value="Amidase"/>
    <property type="match status" value="1"/>
</dbReference>
<evidence type="ECO:0000259" key="3">
    <source>
        <dbReference type="Pfam" id="PF01425"/>
    </source>
</evidence>
<dbReference type="GO" id="GO:0016787">
    <property type="term" value="F:hydrolase activity"/>
    <property type="evidence" value="ECO:0007669"/>
    <property type="project" value="UniProtKB-KW"/>
</dbReference>
<dbReference type="SUPFAM" id="SSF75304">
    <property type="entry name" value="Amidase signature (AS) enzymes"/>
    <property type="match status" value="1"/>
</dbReference>
<evidence type="ECO:0000313" key="4">
    <source>
        <dbReference type="EMBL" id="MDI1486740.1"/>
    </source>
</evidence>
<keyword evidence="5" id="KW-1185">Reference proteome</keyword>
<comment type="caution">
    <text evidence="4">The sequence shown here is derived from an EMBL/GenBank/DDBJ whole genome shotgun (WGS) entry which is preliminary data.</text>
</comment>
<keyword evidence="2" id="KW-0378">Hydrolase</keyword>
<evidence type="ECO:0000256" key="1">
    <source>
        <dbReference type="ARBA" id="ARBA00009199"/>
    </source>
</evidence>
<protein>
    <recommendedName>
        <fullName evidence="3">Amidase domain-containing protein</fullName>
    </recommendedName>
</protein>